<name>A0A6N3DGW9_FLAPL</name>
<proteinExistence type="predicted"/>
<dbReference type="AlphaFoldDB" id="A0A6N3DGW9"/>
<accession>A0A6N3DGW9</accession>
<gene>
    <name evidence="1" type="ORF">FPLFYP42_01744</name>
</gene>
<reference evidence="1" key="1">
    <citation type="submission" date="2019-11" db="EMBL/GenBank/DDBJ databases">
        <authorList>
            <person name="Feng L."/>
        </authorList>
    </citation>
    <scope>NUCLEOTIDE SEQUENCE</scope>
    <source>
        <strain evidence="1">FplautiiLFYP42</strain>
    </source>
</reference>
<protein>
    <submittedName>
        <fullName evidence="1">Uncharacterized protein</fullName>
    </submittedName>
</protein>
<sequence length="383" mass="43110">MTETKVYADDFKCSFGDSDQFIEFLKERKAQSTWLTAPSKSLQFRALKGNENLSNLYMQIYQSNGKAEVLADTMENTSLLLNIKGTDYPVRSCALKTILERARISGNALNKVSREVFTRILNYCLDVASGDSLIKVADDKVSAVHGGDPKDYAVLEMLPLFQMVGSFLDREFPGYHFLTANYDHSIVTAIWQLDGQASDLLDTYHQELANRSLNTDAVVPGLRFTTSDVGMSGANLYPILITAKRGRIIPLGDPIKTEHTNSADLMRFEGQLALLYARFRETIEKQIKLMDVEIRYPYNTMLGVLKRIKAPKKASFEAADQFRATNGDQPCTAYELYMAMSEVIFMAQCDGASGSRISQLEECIARAVHAKWQEYDRPGDFKW</sequence>
<dbReference type="RefSeq" id="WP_156621411.1">
    <property type="nucleotide sequence ID" value="NZ_CACRUB010000031.1"/>
</dbReference>
<dbReference type="EMBL" id="CACRUB010000031">
    <property type="protein sequence ID" value="VYU26041.1"/>
    <property type="molecule type" value="Genomic_DNA"/>
</dbReference>
<organism evidence="1">
    <name type="scientific">Flavonifractor plautii</name>
    <name type="common">Fusobacterium plautii</name>
    <dbReference type="NCBI Taxonomy" id="292800"/>
    <lineage>
        <taxon>Bacteria</taxon>
        <taxon>Bacillati</taxon>
        <taxon>Bacillota</taxon>
        <taxon>Clostridia</taxon>
        <taxon>Eubacteriales</taxon>
        <taxon>Oscillospiraceae</taxon>
        <taxon>Flavonifractor</taxon>
    </lineage>
</organism>
<evidence type="ECO:0000313" key="1">
    <source>
        <dbReference type="EMBL" id="VYU26041.1"/>
    </source>
</evidence>